<keyword evidence="10" id="KW-1185">Reference proteome</keyword>
<organism evidence="9 10">
    <name type="scientific">Thioalbus denitrificans</name>
    <dbReference type="NCBI Taxonomy" id="547122"/>
    <lineage>
        <taxon>Bacteria</taxon>
        <taxon>Pseudomonadati</taxon>
        <taxon>Pseudomonadota</taxon>
        <taxon>Gammaproteobacteria</taxon>
        <taxon>Chromatiales</taxon>
        <taxon>Ectothiorhodospiraceae</taxon>
        <taxon>Thioalbus</taxon>
    </lineage>
</organism>
<sequence length="204" mass="21518">MNIIYLLDLFGTAVFAVTGALVAGRKQMDLFGVVVLALVTAIGGGTLRDLVLGADPVFWIGDSLYITVATAASILTFALARIRRRPRGLLRTADAFGLAVFTIIGAQKALSLGVGPGVAVMMGIMTGVVGGMIRDVLSGEIPLILRREIYATASLCGAAVYVLLHPFLPDHPAAILVAMIVTLGLRLSAIRWNLALPVFSHQDH</sequence>
<keyword evidence="4 7" id="KW-0812">Transmembrane</keyword>
<feature type="transmembrane region" description="Helical" evidence="7">
    <location>
        <begin position="6"/>
        <end position="23"/>
    </location>
</feature>
<accession>A0A369BZN4</accession>
<dbReference type="AlphaFoldDB" id="A0A369BZN4"/>
<dbReference type="PANTHER" id="PTHR30506">
    <property type="entry name" value="INNER MEMBRANE PROTEIN"/>
    <property type="match status" value="1"/>
</dbReference>
<keyword evidence="5 7" id="KW-1133">Transmembrane helix</keyword>
<keyword evidence="6 7" id="KW-0472">Membrane</keyword>
<evidence type="ECO:0000259" key="8">
    <source>
        <dbReference type="Pfam" id="PF03458"/>
    </source>
</evidence>
<dbReference type="PANTHER" id="PTHR30506:SF3">
    <property type="entry name" value="UPF0126 INNER MEMBRANE PROTEIN YADS-RELATED"/>
    <property type="match status" value="1"/>
</dbReference>
<feature type="domain" description="Glycine transporter" evidence="8">
    <location>
        <begin position="93"/>
        <end position="165"/>
    </location>
</feature>
<gene>
    <name evidence="9" type="ORF">DFQ59_11229</name>
</gene>
<feature type="domain" description="Glycine transporter" evidence="8">
    <location>
        <begin position="6"/>
        <end position="80"/>
    </location>
</feature>
<comment type="similarity">
    <text evidence="2">Belongs to the UPF0126 family.</text>
</comment>
<evidence type="ECO:0000256" key="3">
    <source>
        <dbReference type="ARBA" id="ARBA00022475"/>
    </source>
</evidence>
<protein>
    <submittedName>
        <fullName evidence="9">Putative membrane protein YeiH</fullName>
    </submittedName>
</protein>
<evidence type="ECO:0000313" key="10">
    <source>
        <dbReference type="Proteomes" id="UP000252707"/>
    </source>
</evidence>
<dbReference type="GO" id="GO:0005886">
    <property type="term" value="C:plasma membrane"/>
    <property type="evidence" value="ECO:0007669"/>
    <property type="project" value="UniProtKB-SubCell"/>
</dbReference>
<comment type="caution">
    <text evidence="9">The sequence shown here is derived from an EMBL/GenBank/DDBJ whole genome shotgun (WGS) entry which is preliminary data.</text>
</comment>
<dbReference type="RefSeq" id="WP_245937304.1">
    <property type="nucleotide sequence ID" value="NZ_QPJY01000012.1"/>
</dbReference>
<feature type="transmembrane region" description="Helical" evidence="7">
    <location>
        <begin position="174"/>
        <end position="194"/>
    </location>
</feature>
<feature type="transmembrane region" description="Helical" evidence="7">
    <location>
        <begin position="57"/>
        <end position="80"/>
    </location>
</feature>
<comment type="subcellular location">
    <subcellularLocation>
        <location evidence="1">Cell membrane</location>
        <topology evidence="1">Multi-pass membrane protein</topology>
    </subcellularLocation>
</comment>
<name>A0A369BZN4_9GAMM</name>
<proteinExistence type="inferred from homology"/>
<evidence type="ECO:0000256" key="1">
    <source>
        <dbReference type="ARBA" id="ARBA00004651"/>
    </source>
</evidence>
<reference evidence="9 10" key="1">
    <citation type="submission" date="2018-07" db="EMBL/GenBank/DDBJ databases">
        <title>Genomic Encyclopedia of Type Strains, Phase IV (KMG-IV): sequencing the most valuable type-strain genomes for metagenomic binning, comparative biology and taxonomic classification.</title>
        <authorList>
            <person name="Goeker M."/>
        </authorList>
    </citation>
    <scope>NUCLEOTIDE SEQUENCE [LARGE SCALE GENOMIC DNA]</scope>
    <source>
        <strain evidence="9 10">DSM 26407</strain>
    </source>
</reference>
<dbReference type="Pfam" id="PF03458">
    <property type="entry name" value="Gly_transporter"/>
    <property type="match status" value="2"/>
</dbReference>
<feature type="transmembrane region" description="Helical" evidence="7">
    <location>
        <begin position="30"/>
        <end position="51"/>
    </location>
</feature>
<feature type="transmembrane region" description="Helical" evidence="7">
    <location>
        <begin position="149"/>
        <end position="168"/>
    </location>
</feature>
<feature type="transmembrane region" description="Helical" evidence="7">
    <location>
        <begin position="116"/>
        <end position="137"/>
    </location>
</feature>
<dbReference type="EMBL" id="QPJY01000012">
    <property type="protein sequence ID" value="RCX26026.1"/>
    <property type="molecule type" value="Genomic_DNA"/>
</dbReference>
<evidence type="ECO:0000256" key="6">
    <source>
        <dbReference type="ARBA" id="ARBA00023136"/>
    </source>
</evidence>
<keyword evidence="3" id="KW-1003">Cell membrane</keyword>
<dbReference type="Proteomes" id="UP000252707">
    <property type="component" value="Unassembled WGS sequence"/>
</dbReference>
<evidence type="ECO:0000313" key="9">
    <source>
        <dbReference type="EMBL" id="RCX26026.1"/>
    </source>
</evidence>
<evidence type="ECO:0000256" key="4">
    <source>
        <dbReference type="ARBA" id="ARBA00022692"/>
    </source>
</evidence>
<evidence type="ECO:0000256" key="7">
    <source>
        <dbReference type="SAM" id="Phobius"/>
    </source>
</evidence>
<evidence type="ECO:0000256" key="2">
    <source>
        <dbReference type="ARBA" id="ARBA00008193"/>
    </source>
</evidence>
<dbReference type="InterPro" id="IPR005115">
    <property type="entry name" value="Gly_transporter"/>
</dbReference>
<evidence type="ECO:0000256" key="5">
    <source>
        <dbReference type="ARBA" id="ARBA00022989"/>
    </source>
</evidence>